<dbReference type="KEGG" id="dsf:UWK_01882"/>
<evidence type="ECO:0000313" key="3">
    <source>
        <dbReference type="EMBL" id="AGF78439.1"/>
    </source>
</evidence>
<evidence type="ECO:0008006" key="5">
    <source>
        <dbReference type="Google" id="ProtNLM"/>
    </source>
</evidence>
<accession>M1NFL0</accession>
<gene>
    <name evidence="3" type="ordered locus">UWK_01882</name>
</gene>
<protein>
    <recommendedName>
        <fullName evidence="5">VCBS repeat-containing protein</fullName>
    </recommendedName>
</protein>
<evidence type="ECO:0000256" key="1">
    <source>
        <dbReference type="ARBA" id="ARBA00022729"/>
    </source>
</evidence>
<keyword evidence="4" id="KW-1185">Reference proteome</keyword>
<dbReference type="EMBL" id="CP003985">
    <property type="protein sequence ID" value="AGF78439.1"/>
    <property type="molecule type" value="Genomic_DNA"/>
</dbReference>
<dbReference type="Proteomes" id="UP000011721">
    <property type="component" value="Chromosome"/>
</dbReference>
<dbReference type="AlphaFoldDB" id="M1NFL0"/>
<dbReference type="STRING" id="1167006.UWK_01882"/>
<dbReference type="eggNOG" id="COG5386">
    <property type="taxonomic scope" value="Bacteria"/>
</dbReference>
<organism evidence="3 4">
    <name type="scientific">Desulfocapsa sulfexigens (strain DSM 10523 / SB164P1)</name>
    <dbReference type="NCBI Taxonomy" id="1167006"/>
    <lineage>
        <taxon>Bacteria</taxon>
        <taxon>Pseudomonadati</taxon>
        <taxon>Thermodesulfobacteriota</taxon>
        <taxon>Desulfobulbia</taxon>
        <taxon>Desulfobulbales</taxon>
        <taxon>Desulfocapsaceae</taxon>
        <taxon>Desulfocapsa</taxon>
    </lineage>
</organism>
<keyword evidence="1 2" id="KW-0732">Signal</keyword>
<feature type="chain" id="PRO_5004015803" description="VCBS repeat-containing protein" evidence="2">
    <location>
        <begin position="28"/>
        <end position="530"/>
    </location>
</feature>
<dbReference type="InterPro" id="IPR028994">
    <property type="entry name" value="Integrin_alpha_N"/>
</dbReference>
<dbReference type="InterPro" id="IPR013517">
    <property type="entry name" value="FG-GAP"/>
</dbReference>
<proteinExistence type="predicted"/>
<evidence type="ECO:0000313" key="4">
    <source>
        <dbReference type="Proteomes" id="UP000011721"/>
    </source>
</evidence>
<dbReference type="SUPFAM" id="SSF69318">
    <property type="entry name" value="Integrin alpha N-terminal domain"/>
    <property type="match status" value="1"/>
</dbReference>
<reference evidence="4" key="1">
    <citation type="journal article" date="2013" name="Stand. Genomic Sci.">
        <title>Complete genome sequence of Desulfocapsa sulfexigens, a marine deltaproteobacterium specialized in disproportionating inorganic sulfur compounds.</title>
        <authorList>
            <person name="Finster K.W."/>
            <person name="Kjeldsen K.U."/>
            <person name="Kube M."/>
            <person name="Reinhardt R."/>
            <person name="Mussmann M."/>
            <person name="Amann R."/>
            <person name="Schreiber L."/>
        </authorList>
    </citation>
    <scope>NUCLEOTIDE SEQUENCE [LARGE SCALE GENOMIC DNA]</scope>
    <source>
        <strain evidence="4">DSM 10523 / SB164P1</strain>
    </source>
</reference>
<dbReference type="HOGENOM" id="CLU_034452_0_0_7"/>
<sequence>MDSSLKKSVVIFLMSLVCSVATTAVFATEVRQVVFYPTDVSDAGDFAYLRDSVRLMLASRLSAVAGGEVRFEDGVNKGRDFTFFRVMSSVVSTKEGIRLSVKAFKPSEDVSLQFQSMANESTEIMKALDVLVEDVGTMLFQVEPPKAIIREPEKEEKDVADMGTSHPDRVYKSTSGFGLSINQDEFVSQTEVEVKATERYKSKVLPFLAKCMTAGDIDGDLHDEIIVSTNTKLYIYRLRDEKIELLDTVALPGGLKVHAVNVADLDNNGVMEIYLSSTRKEEPRSSILEWHPVTGVKWLYENVYWYLRPVNIPGEGVVLAGQQSGVSGMTAPGIYRLTAGEGGKVAVGERFSLPESVDLFDFVFADFGGDKMVEVATINKKEQLQVYNSDLKLLYTSPSGFGGKELLKEYTAHIRLVVSDFDNNGHDDILIVDNELYSPEMMNKTRLYKNGQVRGLSWDGVGFAEVWHTNLFPNSIIDFQFFSTSKIDGVGIGRLFIVEPEKGDLLEKIFLGAGGSRLSVYGMNFIPKRN</sequence>
<name>M1NFL0_DESSD</name>
<dbReference type="Pfam" id="PF13517">
    <property type="entry name" value="FG-GAP_3"/>
    <property type="match status" value="1"/>
</dbReference>
<evidence type="ECO:0000256" key="2">
    <source>
        <dbReference type="SAM" id="SignalP"/>
    </source>
</evidence>
<feature type="signal peptide" evidence="2">
    <location>
        <begin position="1"/>
        <end position="27"/>
    </location>
</feature>